<organism evidence="1 2">
    <name type="scientific">Enterococcus ratti</name>
    <dbReference type="NCBI Taxonomy" id="150033"/>
    <lineage>
        <taxon>Bacteria</taxon>
        <taxon>Bacillati</taxon>
        <taxon>Bacillota</taxon>
        <taxon>Bacilli</taxon>
        <taxon>Lactobacillales</taxon>
        <taxon>Enterococcaceae</taxon>
        <taxon>Enterococcus</taxon>
    </lineage>
</organism>
<reference evidence="1 2" key="1">
    <citation type="submission" date="2014-12" db="EMBL/GenBank/DDBJ databases">
        <title>Draft genome sequences of 29 type strains of Enterococci.</title>
        <authorList>
            <person name="Zhong Z."/>
            <person name="Sun Z."/>
            <person name="Liu W."/>
            <person name="Zhang W."/>
            <person name="Zhang H."/>
        </authorList>
    </citation>
    <scope>NUCLEOTIDE SEQUENCE [LARGE SCALE GENOMIC DNA]</scope>
    <source>
        <strain evidence="1 2">DSM 15687</strain>
    </source>
</reference>
<dbReference type="InterPro" id="IPR036412">
    <property type="entry name" value="HAD-like_sf"/>
</dbReference>
<dbReference type="EMBL" id="JXLB01000003">
    <property type="protein sequence ID" value="OJG83517.1"/>
    <property type="molecule type" value="Genomic_DNA"/>
</dbReference>
<evidence type="ECO:0000313" key="1">
    <source>
        <dbReference type="EMBL" id="OJG83517.1"/>
    </source>
</evidence>
<proteinExistence type="predicted"/>
<name>A0A1L8WR49_9ENTE</name>
<comment type="caution">
    <text evidence="1">The sequence shown here is derived from an EMBL/GenBank/DDBJ whole genome shotgun (WGS) entry which is preliminary data.</text>
</comment>
<dbReference type="Pfam" id="PF08282">
    <property type="entry name" value="Hydrolase_3"/>
    <property type="match status" value="1"/>
</dbReference>
<dbReference type="AlphaFoldDB" id="A0A1L8WR49"/>
<protein>
    <submittedName>
        <fullName evidence="1">Uncharacterized protein</fullName>
    </submittedName>
</protein>
<dbReference type="InterPro" id="IPR023214">
    <property type="entry name" value="HAD_sf"/>
</dbReference>
<dbReference type="Gene3D" id="3.40.50.1000">
    <property type="entry name" value="HAD superfamily/HAD-like"/>
    <property type="match status" value="1"/>
</dbReference>
<keyword evidence="2" id="KW-1185">Reference proteome</keyword>
<dbReference type="SUPFAM" id="SSF56784">
    <property type="entry name" value="HAD-like"/>
    <property type="match status" value="1"/>
</dbReference>
<dbReference type="Proteomes" id="UP000182152">
    <property type="component" value="Unassembled WGS sequence"/>
</dbReference>
<accession>A0A1L8WR49</accession>
<evidence type="ECO:0000313" key="2">
    <source>
        <dbReference type="Proteomes" id="UP000182152"/>
    </source>
</evidence>
<sequence length="233" mass="27120">MYIINSGRSVYFLKSVFPKKEFKCLIGLSGNNGSELELFGNYFSATLELDNLKKIVQFSKKNKFLMKFHTANNSYFLDLQSKSYQGFIEYILLKQKKYVCDEQGIREFYLNPVYKNTIEQNTIMVELFSLNGFAPSVLHSVECANITPLSTWRCLLQAKGINKGHIMELLNIMYSDIKFMSFGDDLNDILMFEKSEHAFVNCESTWMPNKDKYSLFEYGKIEEVIRTILIKPK</sequence>
<gene>
    <name evidence="1" type="ORF">RV14_GL001395</name>
</gene>
<dbReference type="Gene3D" id="3.30.1240.10">
    <property type="match status" value="1"/>
</dbReference>
<dbReference type="STRING" id="150033.RV14_GL001395"/>